<evidence type="ECO:0000256" key="2">
    <source>
        <dbReference type="SAM" id="MobiDB-lite"/>
    </source>
</evidence>
<evidence type="ECO:0000256" key="1">
    <source>
        <dbReference type="SAM" id="Coils"/>
    </source>
</evidence>
<feature type="region of interest" description="Disordered" evidence="2">
    <location>
        <begin position="340"/>
        <end position="366"/>
    </location>
</feature>
<feature type="coiled-coil region" evidence="1">
    <location>
        <begin position="47"/>
        <end position="74"/>
    </location>
</feature>
<accession>A0A8J2RF72</accession>
<dbReference type="OrthoDB" id="6414280at2759"/>
<dbReference type="Proteomes" id="UP000789524">
    <property type="component" value="Unassembled WGS sequence"/>
</dbReference>
<keyword evidence="5" id="KW-1185">Reference proteome</keyword>
<protein>
    <submittedName>
        <fullName evidence="4">(African queen) hypothetical protein</fullName>
    </submittedName>
</protein>
<dbReference type="PANTHER" id="PTHR31389">
    <property type="entry name" value="LD39211P"/>
    <property type="match status" value="1"/>
</dbReference>
<evidence type="ECO:0000313" key="4">
    <source>
        <dbReference type="EMBL" id="CAG9585893.1"/>
    </source>
</evidence>
<keyword evidence="3" id="KW-1133">Transmembrane helix</keyword>
<feature type="transmembrane region" description="Helical" evidence="3">
    <location>
        <begin position="18"/>
        <end position="36"/>
    </location>
</feature>
<evidence type="ECO:0000313" key="5">
    <source>
        <dbReference type="Proteomes" id="UP000789524"/>
    </source>
</evidence>
<dbReference type="PANTHER" id="PTHR31389:SF4">
    <property type="entry name" value="LD39211P"/>
    <property type="match status" value="1"/>
</dbReference>
<organism evidence="4 5">
    <name type="scientific">Danaus chrysippus</name>
    <name type="common">African queen</name>
    <dbReference type="NCBI Taxonomy" id="151541"/>
    <lineage>
        <taxon>Eukaryota</taxon>
        <taxon>Metazoa</taxon>
        <taxon>Ecdysozoa</taxon>
        <taxon>Arthropoda</taxon>
        <taxon>Hexapoda</taxon>
        <taxon>Insecta</taxon>
        <taxon>Pterygota</taxon>
        <taxon>Neoptera</taxon>
        <taxon>Endopterygota</taxon>
        <taxon>Lepidoptera</taxon>
        <taxon>Glossata</taxon>
        <taxon>Ditrysia</taxon>
        <taxon>Papilionoidea</taxon>
        <taxon>Nymphalidae</taxon>
        <taxon>Danainae</taxon>
        <taxon>Danaini</taxon>
        <taxon>Danaina</taxon>
        <taxon>Danaus</taxon>
        <taxon>Anosia</taxon>
    </lineage>
</organism>
<proteinExistence type="predicted"/>
<dbReference type="AlphaFoldDB" id="A0A8J2RF72"/>
<comment type="caution">
    <text evidence="4">The sequence shown here is derived from an EMBL/GenBank/DDBJ whole genome shotgun (WGS) entry which is preliminary data.</text>
</comment>
<evidence type="ECO:0000256" key="3">
    <source>
        <dbReference type="SAM" id="Phobius"/>
    </source>
</evidence>
<keyword evidence="3" id="KW-0812">Transmembrane</keyword>
<name>A0A8J2RF72_9NEOP</name>
<gene>
    <name evidence="4" type="ORF">DCHRY22_LOCUS16220</name>
</gene>
<dbReference type="EMBL" id="CAKASE010000083">
    <property type="protein sequence ID" value="CAG9585893.1"/>
    <property type="molecule type" value="Genomic_DNA"/>
</dbReference>
<keyword evidence="1" id="KW-0175">Coiled coil</keyword>
<reference evidence="4" key="1">
    <citation type="submission" date="2021-09" db="EMBL/GenBank/DDBJ databases">
        <authorList>
            <person name="Martin H S."/>
        </authorList>
    </citation>
    <scope>NUCLEOTIDE SEQUENCE</scope>
</reference>
<sequence length="366" mass="40528">MRTVAGSTYNVNMKTKSFLLFSTSVFAISLFLIIFHSQPPQSFQSIVTQTHQHIKDFQEQLRDVEEQHLVQEERYLRLVGLDGHTDLWHNTSVPVIVTHTRNEDHATVIDFILSAARLPYTVLIYNLGLKPYSLAVITNYCNSSKCAIIDFDLELFPSHVSDESITAYRPLIIQHALSRVGGVIYCEPSQRWAGSAADLAALWGRVTSAGEGAPGSLGLLAWARRAAVTSLTHPRMFHYLHADIDDFLFVQMLDASRLLVAARPGVADVMRQWIECALTSDCIMPIGAQSAGCRFDKKPQYRYSGCHGQDASALSIILGSRAGYEEARYAARDGSRVWRRGGRGEATNATDGPPSSEALTSRPERG</sequence>
<keyword evidence="3" id="KW-0472">Membrane</keyword>